<gene>
    <name evidence="1" type="ORF">J2Z20_000486</name>
</gene>
<keyword evidence="2" id="KW-1185">Reference proteome</keyword>
<organism evidence="1 2">
    <name type="scientific">Paenibacillus sediminis</name>
    <dbReference type="NCBI Taxonomy" id="664909"/>
    <lineage>
        <taxon>Bacteria</taxon>
        <taxon>Bacillati</taxon>
        <taxon>Bacillota</taxon>
        <taxon>Bacilli</taxon>
        <taxon>Bacillales</taxon>
        <taxon>Paenibacillaceae</taxon>
        <taxon>Paenibacillus</taxon>
    </lineage>
</organism>
<sequence>MRLSTQLIEYVADHFRLYIEEPNRYIAYENSYTIRTSDLLDHHHFVDALTFYASTYHTEQAARNSFKSIVASTLVKHIARSVCGILYLWSIEKVPLVIQKDRLHLEITDAGNLSLHYEYDEEDSNDDFQLDNVASAMFKHFLSPLFLQIHQISHLKIEILWESTLLYVRHEYGEFYSRASTNQEKRSIQTDFNHLLAHSSASWFGTASNPLLHSVPGGVIPDITDKALVRQHCCLRHNLPNKTYCKVCPIAHK</sequence>
<dbReference type="Proteomes" id="UP001519273">
    <property type="component" value="Unassembled WGS sequence"/>
</dbReference>
<name>A0ABS4GZD6_9BACL</name>
<protein>
    <submittedName>
        <fullName evidence="1">Ferric iron reductase protein FhuF</fullName>
    </submittedName>
</protein>
<accession>A0ABS4GZD6</accession>
<dbReference type="EMBL" id="JAGGKP010000001">
    <property type="protein sequence ID" value="MBP1935625.1"/>
    <property type="molecule type" value="Genomic_DNA"/>
</dbReference>
<proteinExistence type="predicted"/>
<evidence type="ECO:0000313" key="1">
    <source>
        <dbReference type="EMBL" id="MBP1935625.1"/>
    </source>
</evidence>
<dbReference type="RefSeq" id="WP_209845028.1">
    <property type="nucleotide sequence ID" value="NZ_CBCRVE010000001.1"/>
</dbReference>
<reference evidence="1 2" key="1">
    <citation type="submission" date="2021-03" db="EMBL/GenBank/DDBJ databases">
        <title>Genomic Encyclopedia of Type Strains, Phase IV (KMG-IV): sequencing the most valuable type-strain genomes for metagenomic binning, comparative biology and taxonomic classification.</title>
        <authorList>
            <person name="Goeker M."/>
        </authorList>
    </citation>
    <scope>NUCLEOTIDE SEQUENCE [LARGE SCALE GENOMIC DNA]</scope>
    <source>
        <strain evidence="1 2">DSM 23491</strain>
    </source>
</reference>
<comment type="caution">
    <text evidence="1">The sequence shown here is derived from an EMBL/GenBank/DDBJ whole genome shotgun (WGS) entry which is preliminary data.</text>
</comment>
<evidence type="ECO:0000313" key="2">
    <source>
        <dbReference type="Proteomes" id="UP001519273"/>
    </source>
</evidence>